<feature type="region of interest" description="Disordered" evidence="1">
    <location>
        <begin position="79"/>
        <end position="109"/>
    </location>
</feature>
<sequence>MRRSSSSSSISSQWSTFSDDLEIGQLTSIIPVNTTTTAATTITTATATSASNSSIISVSSAAASVTAASAEDMNMHMNMNMNMHDSHPPSAYERSRQGSTSSMRSCGGMSPDATKELWKTMLELQERYGCYTSARMDLAVTAGDIALSLMPNPFILDTLNDSVVDLPDEGWEMLNRCLQQRH</sequence>
<dbReference type="GeneID" id="29984617"/>
<reference evidence="3" key="3">
    <citation type="submission" date="2017-08" db="EMBL/GenBank/DDBJ databases">
        <title>Trichoderma gamsii strain T6085, whole genome shotgun sequencing project.</title>
        <authorList>
            <person name="Baroncelli R."/>
        </authorList>
    </citation>
    <scope>NUCLEOTIDE SEQUENCE</scope>
    <source>
        <strain evidence="3">T6085</strain>
    </source>
</reference>
<dbReference type="EMBL" id="JPDN02000013">
    <property type="protein sequence ID" value="PON26557.1"/>
    <property type="molecule type" value="Genomic_DNA"/>
</dbReference>
<dbReference type="Proteomes" id="UP000236546">
    <property type="component" value="Unassembled WGS sequence"/>
</dbReference>
<protein>
    <submittedName>
        <fullName evidence="3">Uncharacterized protein</fullName>
    </submittedName>
</protein>
<reference evidence="2 5" key="2">
    <citation type="submission" date="2017-02" db="EMBL/GenBank/DDBJ databases">
        <title>Genomes of Trichoderma spp. with biocontrol activity.</title>
        <authorList>
            <person name="Gardiner D."/>
            <person name="Kazan K."/>
            <person name="Vos C."/>
            <person name="Harvey P."/>
        </authorList>
    </citation>
    <scope>NUCLEOTIDE SEQUENCE [LARGE SCALE GENOMIC DNA]</scope>
    <source>
        <strain evidence="2 5">A5MH</strain>
    </source>
</reference>
<reference evidence="3 4" key="1">
    <citation type="journal article" date="2016" name="Genome Announc.">
        <title>Draft Whole-Genome Sequence of Trichoderma gamsii T6085, a Promising Biocontrol Agent of Fusarium Head Blight on Wheat.</title>
        <authorList>
            <person name="Baroncelli R."/>
            <person name="Zapparata A."/>
            <person name="Piaggeschi G."/>
            <person name="Sarrocco S."/>
            <person name="Vannacci G."/>
        </authorList>
    </citation>
    <scope>NUCLEOTIDE SEQUENCE [LARGE SCALE GENOMIC DNA]</scope>
    <source>
        <strain evidence="3 4">T6085</strain>
    </source>
</reference>
<name>A0A0W7VSA9_9HYPO</name>
<dbReference type="Proteomes" id="UP000054821">
    <property type="component" value="Unassembled WGS sequence"/>
</dbReference>
<evidence type="ECO:0000313" key="2">
    <source>
        <dbReference type="EMBL" id="PNP45523.1"/>
    </source>
</evidence>
<dbReference type="EMBL" id="MTYH01000024">
    <property type="protein sequence ID" value="PNP45523.1"/>
    <property type="molecule type" value="Genomic_DNA"/>
</dbReference>
<evidence type="ECO:0000256" key="1">
    <source>
        <dbReference type="SAM" id="MobiDB-lite"/>
    </source>
</evidence>
<keyword evidence="4" id="KW-1185">Reference proteome</keyword>
<gene>
    <name evidence="3" type="ORF">TGAM01_v204567</name>
    <name evidence="2" type="ORF">TGAMA5MH_02746</name>
</gene>
<comment type="caution">
    <text evidence="3">The sequence shown here is derived from an EMBL/GenBank/DDBJ whole genome shotgun (WGS) entry which is preliminary data.</text>
</comment>
<accession>A0A0W7VSA9</accession>
<dbReference type="RefSeq" id="XP_018662347.1">
    <property type="nucleotide sequence ID" value="XM_018804534.1"/>
</dbReference>
<evidence type="ECO:0000313" key="5">
    <source>
        <dbReference type="Proteomes" id="UP000236546"/>
    </source>
</evidence>
<organism evidence="3 4">
    <name type="scientific">Trichoderma gamsii</name>
    <dbReference type="NCBI Taxonomy" id="398673"/>
    <lineage>
        <taxon>Eukaryota</taxon>
        <taxon>Fungi</taxon>
        <taxon>Dikarya</taxon>
        <taxon>Ascomycota</taxon>
        <taxon>Pezizomycotina</taxon>
        <taxon>Sordariomycetes</taxon>
        <taxon>Hypocreomycetidae</taxon>
        <taxon>Hypocreales</taxon>
        <taxon>Hypocreaceae</taxon>
        <taxon>Trichoderma</taxon>
    </lineage>
</organism>
<evidence type="ECO:0000313" key="3">
    <source>
        <dbReference type="EMBL" id="PON26557.1"/>
    </source>
</evidence>
<evidence type="ECO:0000313" key="4">
    <source>
        <dbReference type="Proteomes" id="UP000054821"/>
    </source>
</evidence>
<dbReference type="OrthoDB" id="3553044at2759"/>
<proteinExistence type="predicted"/>
<dbReference type="AlphaFoldDB" id="A0A0W7VSA9"/>